<gene>
    <name evidence="1" type="ORF">EcCFBP13530_23910</name>
</gene>
<proteinExistence type="predicted"/>
<accession>A0AB38NXG7</accession>
<dbReference type="Proteomes" id="UP000306327">
    <property type="component" value="Unassembled WGS sequence"/>
</dbReference>
<protein>
    <submittedName>
        <fullName evidence="1">DUF4760 domain-containing protein</fullName>
    </submittedName>
</protein>
<comment type="caution">
    <text evidence="1">The sequence shown here is derived from an EMBL/GenBank/DDBJ whole genome shotgun (WGS) entry which is preliminary data.</text>
</comment>
<dbReference type="EMBL" id="QGAL01000020">
    <property type="protein sequence ID" value="TKK12362.1"/>
    <property type="molecule type" value="Genomic_DNA"/>
</dbReference>
<evidence type="ECO:0000313" key="2">
    <source>
        <dbReference type="Proteomes" id="UP000306327"/>
    </source>
</evidence>
<evidence type="ECO:0000313" key="1">
    <source>
        <dbReference type="EMBL" id="TKK12362.1"/>
    </source>
</evidence>
<sequence>MGTIGLACVAYTSVPPVGSSTVMEVIKTVFLCLGGIGVIMPLYVNATSVVEGRIINKIENTFYLIEKWDDPHLFSARKLTRDIGDKRDSICDKELIEKIKSDEELKQSVILVANYFEQVRFSLNNDRIDKIQFKSTLGTVIIKIIDRFMPYFNTLDKQHQADLIQLKELLK</sequence>
<dbReference type="Pfam" id="PF15956">
    <property type="entry name" value="DUF4760"/>
    <property type="match status" value="1"/>
</dbReference>
<reference evidence="1 2" key="1">
    <citation type="journal article" date="2019" name="Sci. Rep.">
        <title>Differences in resource use lead to coexistence of seed-transmitted microbial populations.</title>
        <authorList>
            <person name="Torres-Cortes G."/>
            <person name="Garcia B.J."/>
            <person name="Compant S."/>
            <person name="Rezki S."/>
            <person name="Jones P."/>
            <person name="Preveaux A."/>
            <person name="Briand M."/>
            <person name="Roulet A."/>
            <person name="Bouchez O."/>
            <person name="Jacobson D."/>
            <person name="Barret M."/>
        </authorList>
    </citation>
    <scope>NUCLEOTIDE SEQUENCE [LARGE SCALE GENOMIC DNA]</scope>
    <source>
        <strain evidence="1 2">CFBP13530</strain>
    </source>
</reference>
<organism evidence="1 2">
    <name type="scientific">Enterobacter cancerogenus</name>
    <dbReference type="NCBI Taxonomy" id="69218"/>
    <lineage>
        <taxon>Bacteria</taxon>
        <taxon>Pseudomonadati</taxon>
        <taxon>Pseudomonadota</taxon>
        <taxon>Gammaproteobacteria</taxon>
        <taxon>Enterobacterales</taxon>
        <taxon>Enterobacteriaceae</taxon>
        <taxon>Enterobacter</taxon>
        <taxon>Enterobacter cloacae complex</taxon>
    </lineage>
</organism>
<dbReference type="InterPro" id="IPR031876">
    <property type="entry name" value="DUF4760"/>
</dbReference>
<dbReference type="AlphaFoldDB" id="A0AB38NXG7"/>
<name>A0AB38NXG7_9ENTR</name>